<keyword evidence="7" id="KW-0206">Cytoskeleton</keyword>
<evidence type="ECO:0000256" key="9">
    <source>
        <dbReference type="ARBA" id="ARBA00045224"/>
    </source>
</evidence>
<evidence type="ECO:0000256" key="8">
    <source>
        <dbReference type="ARBA" id="ARBA00023273"/>
    </source>
</evidence>
<comment type="subcellular location">
    <subcellularLocation>
        <location evidence="10">Cytoplasm</location>
        <location evidence="10">Cytoskeleton</location>
        <location evidence="10">Cilium axoneme</location>
    </subcellularLocation>
    <subcellularLocation>
        <location evidence="1">Cytoplasm</location>
        <location evidence="1">Cytoskeleton</location>
        <location evidence="1">Flagellum axoneme</location>
    </subcellularLocation>
</comment>
<evidence type="ECO:0000256" key="4">
    <source>
        <dbReference type="ARBA" id="ARBA00022846"/>
    </source>
</evidence>
<proteinExistence type="inferred from homology"/>
<keyword evidence="3" id="KW-0963">Cytoplasm</keyword>
<dbReference type="Pfam" id="PF03148">
    <property type="entry name" value="Tektin"/>
    <property type="match status" value="1"/>
</dbReference>
<evidence type="ECO:0000256" key="1">
    <source>
        <dbReference type="ARBA" id="ARBA00004611"/>
    </source>
</evidence>
<gene>
    <name evidence="11" type="ORF">PHYEVI_LOCUS4274</name>
</gene>
<dbReference type="GO" id="GO:0005930">
    <property type="term" value="C:axoneme"/>
    <property type="evidence" value="ECO:0007669"/>
    <property type="project" value="UniProtKB-SubCell"/>
</dbReference>
<name>A0A9N9XKW1_PHYSR</name>
<comment type="function">
    <text evidence="9">Microtubule inner protein (MIP) part of the dynein-decorated doublet microtubules (DMTs) in cilia and flagellar axoneme. Forms filamentous polymers in the walls of ciliary and flagellar microtubules.</text>
</comment>
<evidence type="ECO:0000256" key="2">
    <source>
        <dbReference type="ARBA" id="ARBA00007209"/>
    </source>
</evidence>
<keyword evidence="8 10" id="KW-0966">Cell projection</keyword>
<dbReference type="InterPro" id="IPR000435">
    <property type="entry name" value="Tektins"/>
</dbReference>
<sequence length="423" mass="49736">MPPQQHRHDGSRHITKITESMFILPPPPPKYTINEWHLTNNLRTRTCLDQQRLADSVIAENDRAIEEINERTEHNKKVTDRAIDEKIKDLEFNISEIERQRKELCKEIECLGVYTDRMHHCLKFIEDKADPVNEKCLIQRERRVGIDYCVDGVEIELKKERRVIEGAVAMLTRTLEQANEQMRRLRSYFYFIDRDLDDKERSKTIDLFNKSRTNTSLELSIYHGFAPLDPSNITMQEWEKFCMDNIQNAAKEIYTCRQLRVYVDTLLRQAVYDLVTQFNATNNAFRSRIEELKDSKTKMEVHHSEVMRLANEAGQAITRLKKALSEKEGHTALAHTRLGNRAHRPSAELCRDPVEFSLVKEVGDLRQNCNFLQQRLAEAHASLRYLLKTQIQLEEDINTKTNTLKIDEVDCMTLRQEMDYHDF</sequence>
<dbReference type="AlphaFoldDB" id="A0A9N9XKW1"/>
<keyword evidence="6 10" id="KW-0969">Cilium</keyword>
<organism evidence="11 12">
    <name type="scientific">Phyllotreta striolata</name>
    <name type="common">Striped flea beetle</name>
    <name type="synonym">Crioceris striolata</name>
    <dbReference type="NCBI Taxonomy" id="444603"/>
    <lineage>
        <taxon>Eukaryota</taxon>
        <taxon>Metazoa</taxon>
        <taxon>Ecdysozoa</taxon>
        <taxon>Arthropoda</taxon>
        <taxon>Hexapoda</taxon>
        <taxon>Insecta</taxon>
        <taxon>Pterygota</taxon>
        <taxon>Neoptera</taxon>
        <taxon>Endopterygota</taxon>
        <taxon>Coleoptera</taxon>
        <taxon>Polyphaga</taxon>
        <taxon>Cucujiformia</taxon>
        <taxon>Chrysomeloidea</taxon>
        <taxon>Chrysomelidae</taxon>
        <taxon>Galerucinae</taxon>
        <taxon>Alticini</taxon>
        <taxon>Phyllotreta</taxon>
    </lineage>
</organism>
<keyword evidence="5" id="KW-0175">Coiled coil</keyword>
<keyword evidence="12" id="KW-1185">Reference proteome</keyword>
<dbReference type="GO" id="GO:0005634">
    <property type="term" value="C:nucleus"/>
    <property type="evidence" value="ECO:0007669"/>
    <property type="project" value="TreeGrafter"/>
</dbReference>
<dbReference type="GO" id="GO:0060271">
    <property type="term" value="P:cilium assembly"/>
    <property type="evidence" value="ECO:0007669"/>
    <property type="project" value="UniProtKB-UniRule"/>
</dbReference>
<evidence type="ECO:0000256" key="10">
    <source>
        <dbReference type="RuleBase" id="RU367040"/>
    </source>
</evidence>
<evidence type="ECO:0000256" key="6">
    <source>
        <dbReference type="ARBA" id="ARBA00023069"/>
    </source>
</evidence>
<dbReference type="PANTHER" id="PTHR19960">
    <property type="entry name" value="TEKTIN"/>
    <property type="match status" value="1"/>
</dbReference>
<dbReference type="GO" id="GO:0060294">
    <property type="term" value="P:cilium movement involved in cell motility"/>
    <property type="evidence" value="ECO:0007669"/>
    <property type="project" value="UniProtKB-UniRule"/>
</dbReference>
<evidence type="ECO:0000313" key="11">
    <source>
        <dbReference type="EMBL" id="CAG9857876.1"/>
    </source>
</evidence>
<evidence type="ECO:0000256" key="7">
    <source>
        <dbReference type="ARBA" id="ARBA00023212"/>
    </source>
</evidence>
<dbReference type="GO" id="GO:0015630">
    <property type="term" value="C:microtubule cytoskeleton"/>
    <property type="evidence" value="ECO:0007669"/>
    <property type="project" value="UniProtKB-UniRule"/>
</dbReference>
<keyword evidence="4 10" id="KW-0282">Flagellum</keyword>
<dbReference type="Proteomes" id="UP001153712">
    <property type="component" value="Chromosome 15"/>
</dbReference>
<dbReference type="EMBL" id="OU900108">
    <property type="protein sequence ID" value="CAG9857876.1"/>
    <property type="molecule type" value="Genomic_DNA"/>
</dbReference>
<accession>A0A9N9XKW1</accession>
<evidence type="ECO:0000256" key="3">
    <source>
        <dbReference type="ARBA" id="ARBA00022490"/>
    </source>
</evidence>
<dbReference type="OrthoDB" id="10054259at2759"/>
<comment type="similarity">
    <text evidence="2 10">Belongs to the tektin family.</text>
</comment>
<protein>
    <recommendedName>
        <fullName evidence="10">Tektin</fullName>
    </recommendedName>
</protein>
<reference evidence="11" key="1">
    <citation type="submission" date="2022-01" db="EMBL/GenBank/DDBJ databases">
        <authorList>
            <person name="King R."/>
        </authorList>
    </citation>
    <scope>NUCLEOTIDE SEQUENCE</scope>
</reference>
<dbReference type="PRINTS" id="PR00511">
    <property type="entry name" value="TEKTIN"/>
</dbReference>
<dbReference type="PANTHER" id="PTHR19960:SF25">
    <property type="entry name" value="TEKTIN-1"/>
    <property type="match status" value="1"/>
</dbReference>
<dbReference type="InterPro" id="IPR048256">
    <property type="entry name" value="Tektin-like"/>
</dbReference>
<evidence type="ECO:0000313" key="12">
    <source>
        <dbReference type="Proteomes" id="UP001153712"/>
    </source>
</evidence>
<evidence type="ECO:0000256" key="5">
    <source>
        <dbReference type="ARBA" id="ARBA00023054"/>
    </source>
</evidence>